<gene>
    <name evidence="2" type="ordered locus">Swoo_1475</name>
</gene>
<accession>B1KKC3</accession>
<dbReference type="AlphaFoldDB" id="B1KKC3"/>
<dbReference type="EMBL" id="CP000961">
    <property type="protein sequence ID" value="ACA85763.1"/>
    <property type="molecule type" value="Genomic_DNA"/>
</dbReference>
<dbReference type="STRING" id="392500.Swoo_1475"/>
<name>B1KKC3_SHEWM</name>
<feature type="chain" id="PRO_5002766757" evidence="1">
    <location>
        <begin position="20"/>
        <end position="103"/>
    </location>
</feature>
<evidence type="ECO:0000313" key="2">
    <source>
        <dbReference type="EMBL" id="ACA85763.1"/>
    </source>
</evidence>
<keyword evidence="3" id="KW-1185">Reference proteome</keyword>
<dbReference type="KEGG" id="swd:Swoo_1475"/>
<reference evidence="2 3" key="1">
    <citation type="submission" date="2008-02" db="EMBL/GenBank/DDBJ databases">
        <title>Complete sequence of Shewanella woodyi ATCC 51908.</title>
        <authorList>
            <consortium name="US DOE Joint Genome Institute"/>
            <person name="Copeland A."/>
            <person name="Lucas S."/>
            <person name="Lapidus A."/>
            <person name="Glavina del Rio T."/>
            <person name="Dalin E."/>
            <person name="Tice H."/>
            <person name="Bruce D."/>
            <person name="Goodwin L."/>
            <person name="Pitluck S."/>
            <person name="Sims D."/>
            <person name="Brettin T."/>
            <person name="Detter J.C."/>
            <person name="Han C."/>
            <person name="Kuske C.R."/>
            <person name="Schmutz J."/>
            <person name="Larimer F."/>
            <person name="Land M."/>
            <person name="Hauser L."/>
            <person name="Kyrpides N."/>
            <person name="Lykidis A."/>
            <person name="Zhao J.-S."/>
            <person name="Richardson P."/>
        </authorList>
    </citation>
    <scope>NUCLEOTIDE SEQUENCE [LARGE SCALE GENOMIC DNA]</scope>
    <source>
        <strain evidence="3">ATCC 51908 / MS32</strain>
    </source>
</reference>
<dbReference type="HOGENOM" id="CLU_2261915_0_0_6"/>
<evidence type="ECO:0000313" key="3">
    <source>
        <dbReference type="Proteomes" id="UP000002168"/>
    </source>
</evidence>
<dbReference type="RefSeq" id="WP_012324109.1">
    <property type="nucleotide sequence ID" value="NC_010506.1"/>
</dbReference>
<feature type="signal peptide" evidence="1">
    <location>
        <begin position="1"/>
        <end position="19"/>
    </location>
</feature>
<protein>
    <submittedName>
        <fullName evidence="2">Uncharacterized protein</fullName>
    </submittedName>
</protein>
<evidence type="ECO:0000256" key="1">
    <source>
        <dbReference type="SAM" id="SignalP"/>
    </source>
</evidence>
<keyword evidence="1" id="KW-0732">Signal</keyword>
<dbReference type="Proteomes" id="UP000002168">
    <property type="component" value="Chromosome"/>
</dbReference>
<organism evidence="2 3">
    <name type="scientific">Shewanella woodyi (strain ATCC 51908 / MS32)</name>
    <dbReference type="NCBI Taxonomy" id="392500"/>
    <lineage>
        <taxon>Bacteria</taxon>
        <taxon>Pseudomonadati</taxon>
        <taxon>Pseudomonadota</taxon>
        <taxon>Gammaproteobacteria</taxon>
        <taxon>Alteromonadales</taxon>
        <taxon>Shewanellaceae</taxon>
        <taxon>Shewanella</taxon>
    </lineage>
</organism>
<sequence length="103" mass="11435" precursor="true">MKLFIFLSCIIFCSFSTVAAPQYAGTVKGFYINNGKTVLVKLDTPTPACGDQTWPFQFSLSGEVAKGWMSMLLMARASEAQIGVGYAPNENGRCNVEYFYFYN</sequence>
<proteinExistence type="predicted"/>